<gene>
    <name evidence="3" type="ORF">Acr_20g0010520</name>
</gene>
<feature type="domain" description="Retrotransposon gag" evidence="2">
    <location>
        <begin position="210"/>
        <end position="292"/>
    </location>
</feature>
<name>A0A7J0GEM3_9ERIC</name>
<dbReference type="PANTHER" id="PTHR33223:SF10">
    <property type="entry name" value="AMINOTRANSFERASE-LIKE PLANT MOBILE DOMAIN-CONTAINING PROTEIN"/>
    <property type="match status" value="1"/>
</dbReference>
<dbReference type="Pfam" id="PF03732">
    <property type="entry name" value="Retrotrans_gag"/>
    <property type="match status" value="1"/>
</dbReference>
<feature type="compositionally biased region" description="Basic and acidic residues" evidence="1">
    <location>
        <begin position="336"/>
        <end position="355"/>
    </location>
</feature>
<keyword evidence="4" id="KW-1185">Reference proteome</keyword>
<protein>
    <recommendedName>
        <fullName evidence="2">Retrotransposon gag domain-containing protein</fullName>
    </recommendedName>
</protein>
<reference evidence="3 4" key="1">
    <citation type="submission" date="2019-07" db="EMBL/GenBank/DDBJ databases">
        <title>De Novo Assembly of kiwifruit Actinidia rufa.</title>
        <authorList>
            <person name="Sugita-Konishi S."/>
            <person name="Sato K."/>
            <person name="Mori E."/>
            <person name="Abe Y."/>
            <person name="Kisaki G."/>
            <person name="Hamano K."/>
            <person name="Suezawa K."/>
            <person name="Otani M."/>
            <person name="Fukuda T."/>
            <person name="Manabe T."/>
            <person name="Gomi K."/>
            <person name="Tabuchi M."/>
            <person name="Akimitsu K."/>
            <person name="Kataoka I."/>
        </authorList>
    </citation>
    <scope>NUCLEOTIDE SEQUENCE [LARGE SCALE GENOMIC DNA]</scope>
    <source>
        <strain evidence="4">cv. Fuchu</strain>
    </source>
</reference>
<organism evidence="3 4">
    <name type="scientific">Actinidia rufa</name>
    <dbReference type="NCBI Taxonomy" id="165716"/>
    <lineage>
        <taxon>Eukaryota</taxon>
        <taxon>Viridiplantae</taxon>
        <taxon>Streptophyta</taxon>
        <taxon>Embryophyta</taxon>
        <taxon>Tracheophyta</taxon>
        <taxon>Spermatophyta</taxon>
        <taxon>Magnoliopsida</taxon>
        <taxon>eudicotyledons</taxon>
        <taxon>Gunneridae</taxon>
        <taxon>Pentapetalae</taxon>
        <taxon>asterids</taxon>
        <taxon>Ericales</taxon>
        <taxon>Actinidiaceae</taxon>
        <taxon>Actinidia</taxon>
    </lineage>
</organism>
<feature type="region of interest" description="Disordered" evidence="1">
    <location>
        <begin position="323"/>
        <end position="356"/>
    </location>
</feature>
<comment type="caution">
    <text evidence="3">The sequence shown here is derived from an EMBL/GenBank/DDBJ whole genome shotgun (WGS) entry which is preliminary data.</text>
</comment>
<proteinExistence type="predicted"/>
<accession>A0A7J0GEM3</accession>
<dbReference type="PANTHER" id="PTHR33223">
    <property type="entry name" value="CCHC-TYPE DOMAIN-CONTAINING PROTEIN"/>
    <property type="match status" value="1"/>
</dbReference>
<dbReference type="InterPro" id="IPR005162">
    <property type="entry name" value="Retrotrans_gag_dom"/>
</dbReference>
<dbReference type="AlphaFoldDB" id="A0A7J0GEM3"/>
<dbReference type="EMBL" id="BJWL01000020">
    <property type="protein sequence ID" value="GFZ09244.1"/>
    <property type="molecule type" value="Genomic_DNA"/>
</dbReference>
<evidence type="ECO:0000313" key="4">
    <source>
        <dbReference type="Proteomes" id="UP000585474"/>
    </source>
</evidence>
<sequence length="491" mass="56169">MISPKVAYLRTLLTENTWPDQSPPKSYLYAHREILSSTTLTITGYSPDGNLPNYVSYISEISFHTYPSEDLAVIHGHGPLLRLIEGCFPIVQRYAQHALQLSSELFYLLSSPWSDLHAGWVLSGLALAVYFCLSMQVALQFGAVYRRSPHRGDHIEARNKSTSQKIRDLEARLDAINTGTNAPITVDTLIRQTEPLFIKRGCSDEVMCKAFSATLKGPVRSWFRKLSPRTIDSFGDLNRLFVANFMSYRNRQKNASHLFTVHQKETESLKDFVKRFNQAILEVEDPSNKSKADKYIAAEELAEAKRRRRGKDDHKRKEPDTRWIDYREVARHKRPNRDPKRSNDRRPRTPPRRPEFILPLLNASVAQKEDTATTGQLRAIYKRSTEVSDRVAISTSSRKKHARSALRLAEEEIYNLSSSYVGDQTPITFRNDDLRGLHQPHDDALVVSAVIANFNVQRILIDNRISADILFISAFERMKIGLDKLHPFHTP</sequence>
<evidence type="ECO:0000259" key="2">
    <source>
        <dbReference type="Pfam" id="PF03732"/>
    </source>
</evidence>
<evidence type="ECO:0000256" key="1">
    <source>
        <dbReference type="SAM" id="MobiDB-lite"/>
    </source>
</evidence>
<dbReference type="Proteomes" id="UP000585474">
    <property type="component" value="Unassembled WGS sequence"/>
</dbReference>
<evidence type="ECO:0000313" key="3">
    <source>
        <dbReference type="EMBL" id="GFZ09244.1"/>
    </source>
</evidence>